<evidence type="ECO:0000313" key="2">
    <source>
        <dbReference type="Proteomes" id="UP000887226"/>
    </source>
</evidence>
<dbReference type="OrthoDB" id="3231004at2759"/>
<name>A0A9P8CCS3_9HELO</name>
<dbReference type="Proteomes" id="UP000887226">
    <property type="component" value="Unassembled WGS sequence"/>
</dbReference>
<keyword evidence="2" id="KW-1185">Reference proteome</keyword>
<sequence>MLVPYNTAISIGAGYNSYTQQLCINDAVEQDIKRGKSSTNLSLFDVSRPSSQSQKIEWITKFVDTVTEVADSMNVSGAVLVKENGTLDSSTGAFVNLDSMKDSDLNYLVQVKVTSKHLEADHLNQIREIEGISPADVTEVYGDTFVSGFIEGGEFTALLSVKVDGEHDLPAVKQALETLFNNLENGEPDSGQYDMQKLLLDATTTTRISVAWIGDTTQDPSDIEWSVQEVREAAEDFPSKVGLCPQRIHAVLTPYAKLSSYIQMTNSKNIVDYGSVKAYTDKLLDDYFEYKNIWKQIETGK</sequence>
<reference evidence="1" key="1">
    <citation type="journal article" date="2021" name="IMA Fungus">
        <title>Genomic characterization of three marine fungi, including Emericellopsis atlantica sp. nov. with signatures of a generalist lifestyle and marine biomass degradation.</title>
        <authorList>
            <person name="Hagestad O.C."/>
            <person name="Hou L."/>
            <person name="Andersen J.H."/>
            <person name="Hansen E.H."/>
            <person name="Altermark B."/>
            <person name="Li C."/>
            <person name="Kuhnert E."/>
            <person name="Cox R.J."/>
            <person name="Crous P.W."/>
            <person name="Spatafora J.W."/>
            <person name="Lail K."/>
            <person name="Amirebrahimi M."/>
            <person name="Lipzen A."/>
            <person name="Pangilinan J."/>
            <person name="Andreopoulos W."/>
            <person name="Hayes R.D."/>
            <person name="Ng V."/>
            <person name="Grigoriev I.V."/>
            <person name="Jackson S.A."/>
            <person name="Sutton T.D.S."/>
            <person name="Dobson A.D.W."/>
            <person name="Rama T."/>
        </authorList>
    </citation>
    <scope>NUCLEOTIDE SEQUENCE</scope>
    <source>
        <strain evidence="1">TRa3180A</strain>
    </source>
</reference>
<comment type="caution">
    <text evidence="1">The sequence shown here is derived from an EMBL/GenBank/DDBJ whole genome shotgun (WGS) entry which is preliminary data.</text>
</comment>
<gene>
    <name evidence="1" type="ORF">BJ878DRAFT_516481</name>
</gene>
<protein>
    <submittedName>
        <fullName evidence="1">Uncharacterized protein</fullName>
    </submittedName>
</protein>
<organism evidence="1 2">
    <name type="scientific">Calycina marina</name>
    <dbReference type="NCBI Taxonomy" id="1763456"/>
    <lineage>
        <taxon>Eukaryota</taxon>
        <taxon>Fungi</taxon>
        <taxon>Dikarya</taxon>
        <taxon>Ascomycota</taxon>
        <taxon>Pezizomycotina</taxon>
        <taxon>Leotiomycetes</taxon>
        <taxon>Helotiales</taxon>
        <taxon>Pezizellaceae</taxon>
        <taxon>Calycina</taxon>
    </lineage>
</organism>
<evidence type="ECO:0000313" key="1">
    <source>
        <dbReference type="EMBL" id="KAG9242249.1"/>
    </source>
</evidence>
<accession>A0A9P8CCS3</accession>
<dbReference type="AlphaFoldDB" id="A0A9P8CCS3"/>
<proteinExistence type="predicted"/>
<dbReference type="EMBL" id="MU254095">
    <property type="protein sequence ID" value="KAG9242249.1"/>
    <property type="molecule type" value="Genomic_DNA"/>
</dbReference>